<dbReference type="EMBL" id="LR796977">
    <property type="protein sequence ID" value="CAB4178719.1"/>
    <property type="molecule type" value="Genomic_DNA"/>
</dbReference>
<dbReference type="EMBL" id="LR797497">
    <property type="protein sequence ID" value="CAB4220247.1"/>
    <property type="molecule type" value="Genomic_DNA"/>
</dbReference>
<accession>A0A6J5T0S4</accession>
<sequence>MTKPVIVTRAGKGSGLSFVEGDANFTNLQNATVLIAADTGITQAIDLNSTITVTGGTGLSSAMTTNIVTLSLDNTAVTPASYTNSSITIDAQGRITSASNGTAPVTSITQGTGITITGTTTPTVNLASGVVTAGSATYASITVDTYGRVTAISSGTAPLVSGGALGTPSSGTVTNLTGTASININGTVGATTATTGRFTTVQSTIAIGTPPFSVTSTTVVTNLNASFLGGQTFAGPGPIGSTTASTGAFTTLSATGTTTLATSLTGVLKTASGVVSAATAGTDYVAPSGALGTPSSGTLTNCTTDGTNAVGYRNLPAVGSKVTAYTLAVADKGKYVQVGSGGSIVIPNAIFAEGDCIVIVNNHTAAITITCTITTAYIGGTNTTKATVSLATRGLCNIFFLSSTICIITGNVS</sequence>
<proteinExistence type="predicted"/>
<protein>
    <submittedName>
        <fullName evidence="2">Uncharacterized protein</fullName>
    </submittedName>
</protein>
<organism evidence="2">
    <name type="scientific">uncultured Caudovirales phage</name>
    <dbReference type="NCBI Taxonomy" id="2100421"/>
    <lineage>
        <taxon>Viruses</taxon>
        <taxon>Duplodnaviria</taxon>
        <taxon>Heunggongvirae</taxon>
        <taxon>Uroviricota</taxon>
        <taxon>Caudoviricetes</taxon>
        <taxon>Peduoviridae</taxon>
        <taxon>Maltschvirus</taxon>
        <taxon>Maltschvirus maltsch</taxon>
    </lineage>
</organism>
<reference evidence="2" key="1">
    <citation type="submission" date="2020-05" db="EMBL/GenBank/DDBJ databases">
        <authorList>
            <person name="Chiriac C."/>
            <person name="Salcher M."/>
            <person name="Ghai R."/>
            <person name="Kavagutti S V."/>
        </authorList>
    </citation>
    <scope>NUCLEOTIDE SEQUENCE</scope>
</reference>
<evidence type="ECO:0000313" key="1">
    <source>
        <dbReference type="EMBL" id="CAB4178719.1"/>
    </source>
</evidence>
<evidence type="ECO:0000313" key="2">
    <source>
        <dbReference type="EMBL" id="CAB4220247.1"/>
    </source>
</evidence>
<gene>
    <name evidence="1" type="ORF">UFOVP1030_5</name>
    <name evidence="2" type="ORF">UFOVP1634_3</name>
</gene>
<name>A0A6J5T0S4_9CAUD</name>